<reference evidence="1" key="1">
    <citation type="journal article" date="2023" name="G3 (Bethesda)">
        <title>A reference genome for the long-term kleptoplast-retaining sea slug Elysia crispata morphotype clarki.</title>
        <authorList>
            <person name="Eastman K.E."/>
            <person name="Pendleton A.L."/>
            <person name="Shaikh M.A."/>
            <person name="Suttiyut T."/>
            <person name="Ogas R."/>
            <person name="Tomko P."/>
            <person name="Gavelis G."/>
            <person name="Widhalm J.R."/>
            <person name="Wisecaver J.H."/>
        </authorList>
    </citation>
    <scope>NUCLEOTIDE SEQUENCE</scope>
    <source>
        <strain evidence="1">ECLA1</strain>
    </source>
</reference>
<evidence type="ECO:0000313" key="2">
    <source>
        <dbReference type="Proteomes" id="UP001283361"/>
    </source>
</evidence>
<gene>
    <name evidence="1" type="ORF">RRG08_051617</name>
</gene>
<dbReference type="Proteomes" id="UP001283361">
    <property type="component" value="Unassembled WGS sequence"/>
</dbReference>
<proteinExistence type="predicted"/>
<evidence type="ECO:0000313" key="1">
    <source>
        <dbReference type="EMBL" id="KAK3780139.1"/>
    </source>
</evidence>
<dbReference type="EMBL" id="JAWDGP010002758">
    <property type="protein sequence ID" value="KAK3780139.1"/>
    <property type="molecule type" value="Genomic_DNA"/>
</dbReference>
<accession>A0AAE1A2N6</accession>
<dbReference type="AlphaFoldDB" id="A0AAE1A2N6"/>
<keyword evidence="2" id="KW-1185">Reference proteome</keyword>
<name>A0AAE1A2N6_9GAST</name>
<organism evidence="1 2">
    <name type="scientific">Elysia crispata</name>
    <name type="common">lettuce slug</name>
    <dbReference type="NCBI Taxonomy" id="231223"/>
    <lineage>
        <taxon>Eukaryota</taxon>
        <taxon>Metazoa</taxon>
        <taxon>Spiralia</taxon>
        <taxon>Lophotrochozoa</taxon>
        <taxon>Mollusca</taxon>
        <taxon>Gastropoda</taxon>
        <taxon>Heterobranchia</taxon>
        <taxon>Euthyneura</taxon>
        <taxon>Panpulmonata</taxon>
        <taxon>Sacoglossa</taxon>
        <taxon>Placobranchoidea</taxon>
        <taxon>Plakobranchidae</taxon>
        <taxon>Elysia</taxon>
    </lineage>
</organism>
<comment type="caution">
    <text evidence="1">The sequence shown here is derived from an EMBL/GenBank/DDBJ whole genome shotgun (WGS) entry which is preliminary data.</text>
</comment>
<sequence length="104" mass="11968">MRETLQCWAIDLQQLPRSLVQRGLSEGDFRAWLSPGAEKAELGASIGVTGESNDVRETYFTTASWQFFLGYPRGPTNFKMPWRIVTYENQICTRREKCQVAPYD</sequence>
<protein>
    <submittedName>
        <fullName evidence="1">Uncharacterized protein</fullName>
    </submittedName>
</protein>